<dbReference type="CDD" id="cd04182">
    <property type="entry name" value="GT_2_like_f"/>
    <property type="match status" value="1"/>
</dbReference>
<dbReference type="EMBL" id="BAAAGE010000002">
    <property type="protein sequence ID" value="GAA0722957.1"/>
    <property type="molecule type" value="Genomic_DNA"/>
</dbReference>
<evidence type="ECO:0000259" key="1">
    <source>
        <dbReference type="Pfam" id="PF12804"/>
    </source>
</evidence>
<gene>
    <name evidence="2" type="ORF">GCM10009430_25880</name>
</gene>
<keyword evidence="3" id="KW-1185">Reference proteome</keyword>
<proteinExistence type="predicted"/>
<evidence type="ECO:0000313" key="2">
    <source>
        <dbReference type="EMBL" id="GAA0722957.1"/>
    </source>
</evidence>
<sequence length="183" mass="20989">MGSPKQLLPWKEESLIVSEIKKVQKLSQLETYVILGANFDLINKEIEHLPVRILYNQSWQSGMGTSISTGVRHIMSATKKYKAVLISLIDQPFIDLVHFNNLIKHYAENPNAIVATAMQAKIGVPAIFSSIYFEELSELKEDFGARYIIKKYEDKVITLDGKNKTDDMDTIEQYRLLIKRLKE</sequence>
<dbReference type="InterPro" id="IPR025877">
    <property type="entry name" value="MobA-like_NTP_Trfase"/>
</dbReference>
<dbReference type="InterPro" id="IPR029044">
    <property type="entry name" value="Nucleotide-diphossugar_trans"/>
</dbReference>
<name>A0ABP3U4H5_9FLAO</name>
<evidence type="ECO:0000313" key="3">
    <source>
        <dbReference type="Proteomes" id="UP001501758"/>
    </source>
</evidence>
<dbReference type="Pfam" id="PF12804">
    <property type="entry name" value="NTP_transf_3"/>
    <property type="match status" value="1"/>
</dbReference>
<accession>A0ABP3U4H5</accession>
<feature type="domain" description="MobA-like NTP transferase" evidence="1">
    <location>
        <begin position="1"/>
        <end position="153"/>
    </location>
</feature>
<dbReference type="PANTHER" id="PTHR43777">
    <property type="entry name" value="MOLYBDENUM COFACTOR CYTIDYLYLTRANSFERASE"/>
    <property type="match status" value="1"/>
</dbReference>
<dbReference type="PANTHER" id="PTHR43777:SF1">
    <property type="entry name" value="MOLYBDENUM COFACTOR CYTIDYLYLTRANSFERASE"/>
    <property type="match status" value="1"/>
</dbReference>
<reference evidence="3" key="1">
    <citation type="journal article" date="2019" name="Int. J. Syst. Evol. Microbiol.">
        <title>The Global Catalogue of Microorganisms (GCM) 10K type strain sequencing project: providing services to taxonomists for standard genome sequencing and annotation.</title>
        <authorList>
            <consortium name="The Broad Institute Genomics Platform"/>
            <consortium name="The Broad Institute Genome Sequencing Center for Infectious Disease"/>
            <person name="Wu L."/>
            <person name="Ma J."/>
        </authorList>
    </citation>
    <scope>NUCLEOTIDE SEQUENCE [LARGE SCALE GENOMIC DNA]</scope>
    <source>
        <strain evidence="3">JCM 15974</strain>
    </source>
</reference>
<comment type="caution">
    <text evidence="2">The sequence shown here is derived from an EMBL/GenBank/DDBJ whole genome shotgun (WGS) entry which is preliminary data.</text>
</comment>
<protein>
    <recommendedName>
        <fullName evidence="1">MobA-like NTP transferase domain-containing protein</fullName>
    </recommendedName>
</protein>
<organism evidence="2 3">
    <name type="scientific">Aquimarina litoralis</name>
    <dbReference type="NCBI Taxonomy" id="584605"/>
    <lineage>
        <taxon>Bacteria</taxon>
        <taxon>Pseudomonadati</taxon>
        <taxon>Bacteroidota</taxon>
        <taxon>Flavobacteriia</taxon>
        <taxon>Flavobacteriales</taxon>
        <taxon>Flavobacteriaceae</taxon>
        <taxon>Aquimarina</taxon>
    </lineage>
</organism>
<dbReference type="Gene3D" id="3.90.550.10">
    <property type="entry name" value="Spore Coat Polysaccharide Biosynthesis Protein SpsA, Chain A"/>
    <property type="match status" value="1"/>
</dbReference>
<dbReference type="Proteomes" id="UP001501758">
    <property type="component" value="Unassembled WGS sequence"/>
</dbReference>
<dbReference type="SUPFAM" id="SSF53448">
    <property type="entry name" value="Nucleotide-diphospho-sugar transferases"/>
    <property type="match status" value="1"/>
</dbReference>